<name>A0A0M3AMU7_9SPHN</name>
<dbReference type="Pfam" id="PF24830">
    <property type="entry name" value="DUF7714"/>
    <property type="match status" value="1"/>
</dbReference>
<gene>
    <name evidence="1" type="ORF">YP76_21100</name>
</gene>
<dbReference type="STRING" id="56193.YP76_21100"/>
<dbReference type="Proteomes" id="UP000033874">
    <property type="component" value="Unassembled WGS sequence"/>
</dbReference>
<reference evidence="1 2" key="1">
    <citation type="submission" date="2015-04" db="EMBL/GenBank/DDBJ databases">
        <title>Genome sequence of aromatic hydrocarbons-degrading Sphingobium chungbukense DJ77.</title>
        <authorList>
            <person name="Kim Y.-C."/>
            <person name="Chae J.-C."/>
        </authorList>
    </citation>
    <scope>NUCLEOTIDE SEQUENCE [LARGE SCALE GENOMIC DNA]</scope>
    <source>
        <strain evidence="1 2">DJ77</strain>
    </source>
</reference>
<comment type="caution">
    <text evidence="1">The sequence shown here is derived from an EMBL/GenBank/DDBJ whole genome shotgun (WGS) entry which is preliminary data.</text>
</comment>
<dbReference type="EMBL" id="LBIC01000011">
    <property type="protein sequence ID" value="KKW90251.1"/>
    <property type="molecule type" value="Genomic_DNA"/>
</dbReference>
<dbReference type="InterPro" id="IPR056131">
    <property type="entry name" value="DUF7714"/>
</dbReference>
<dbReference type="PATRIC" id="fig|56193.3.peg.4436"/>
<evidence type="ECO:0000313" key="2">
    <source>
        <dbReference type="Proteomes" id="UP000033874"/>
    </source>
</evidence>
<proteinExistence type="predicted"/>
<protein>
    <submittedName>
        <fullName evidence="1">Uncharacterized protein</fullName>
    </submittedName>
</protein>
<evidence type="ECO:0000313" key="1">
    <source>
        <dbReference type="EMBL" id="KKW90251.1"/>
    </source>
</evidence>
<sequence>MAISSDVESLEPTWLEQHFLGREAYMRTRFIVARLGEECALVEVDRPESKALFSDITGVRVIAPAASCRYFYEPEIDTAIPSQLALVAVQHPDVPCVIVEGQYGHVSFILNPAPLLLNVFDIVPPFPSKLVDQVERVLAVAEDLPPIVPVPVLVDSRDELAAHVNPLPAEVLVPCRGSGLVFADTKVSYLDERPREVDWILLGCDRSQQIHRWFYGKQANVVDICPTKFLGKHLDPARTLTRCCLMQEGVEARELATYVPWGCSLDEVRTAIIHILSTVDVPWTRT</sequence>
<accession>A0A0M3AMU7</accession>
<organism evidence="1 2">
    <name type="scientific">Sphingobium chungbukense</name>
    <dbReference type="NCBI Taxonomy" id="56193"/>
    <lineage>
        <taxon>Bacteria</taxon>
        <taxon>Pseudomonadati</taxon>
        <taxon>Pseudomonadota</taxon>
        <taxon>Alphaproteobacteria</taxon>
        <taxon>Sphingomonadales</taxon>
        <taxon>Sphingomonadaceae</taxon>
        <taxon>Sphingobium</taxon>
    </lineage>
</organism>
<dbReference type="AlphaFoldDB" id="A0A0M3AMU7"/>
<keyword evidence="2" id="KW-1185">Reference proteome</keyword>